<dbReference type="EMBL" id="VMSO01000011">
    <property type="protein sequence ID" value="KAA8501132.1"/>
    <property type="molecule type" value="Genomic_DNA"/>
</dbReference>
<evidence type="ECO:0000313" key="1">
    <source>
        <dbReference type="EMBL" id="KAA8501132.1"/>
    </source>
</evidence>
<keyword evidence="2" id="KW-1185">Reference proteome</keyword>
<evidence type="ECO:0000313" key="2">
    <source>
        <dbReference type="Proteomes" id="UP000322025"/>
    </source>
</evidence>
<dbReference type="RefSeq" id="WP_150310958.1">
    <property type="nucleotide sequence ID" value="NZ_VMSO01000011.1"/>
</dbReference>
<dbReference type="AlphaFoldDB" id="A0A5M9I1P0"/>
<protein>
    <submittedName>
        <fullName evidence="1">Uncharacterized protein</fullName>
    </submittedName>
</protein>
<gene>
    <name evidence="1" type="ORF">FNY66_09485</name>
</gene>
<accession>A0A5M9I1P0</accession>
<dbReference type="Proteomes" id="UP000322025">
    <property type="component" value="Unassembled WGS sequence"/>
</dbReference>
<sequence length="73" mass="8579">MKRQIAEQAVEYADRRNRECSSYASNSDNGYIQMIETYMGHVFDGESGKLKDEPVRLLKHIGEKEEEFKKTEY</sequence>
<organism evidence="1 2">
    <name type="scientific">Mediterraneibacter catenae</name>
    <dbReference type="NCBI Taxonomy" id="2594882"/>
    <lineage>
        <taxon>Bacteria</taxon>
        <taxon>Bacillati</taxon>
        <taxon>Bacillota</taxon>
        <taxon>Clostridia</taxon>
        <taxon>Lachnospirales</taxon>
        <taxon>Lachnospiraceae</taxon>
        <taxon>Mediterraneibacter</taxon>
    </lineage>
</organism>
<proteinExistence type="predicted"/>
<name>A0A5M9I1P0_9FIRM</name>
<reference evidence="1 2" key="1">
    <citation type="submission" date="2019-07" db="EMBL/GenBank/DDBJ databases">
        <authorList>
            <person name="Wongkuna S."/>
            <person name="Scaria J."/>
        </authorList>
    </citation>
    <scope>NUCLEOTIDE SEQUENCE [LARGE SCALE GENOMIC DNA]</scope>
    <source>
        <strain evidence="1 2">SW178</strain>
    </source>
</reference>
<comment type="caution">
    <text evidence="1">The sequence shown here is derived from an EMBL/GenBank/DDBJ whole genome shotgun (WGS) entry which is preliminary data.</text>
</comment>